<comment type="caution">
    <text evidence="1">The sequence shown here is derived from an EMBL/GenBank/DDBJ whole genome shotgun (WGS) entry which is preliminary data.</text>
</comment>
<sequence length="71" mass="8370">MLDPYIYKQIGPYLGGPLKMPSYACRSMVSFYSFRLRALEELPLQDNTEDLDDRSPDVELPIYQQRDNFFT</sequence>
<name>A0A8S3WMY9_PARAO</name>
<dbReference type="AlphaFoldDB" id="A0A8S3WMY9"/>
<proteinExistence type="predicted"/>
<dbReference type="OrthoDB" id="43122at2759"/>
<organism evidence="1 2">
    <name type="scientific">Parnassius apollo</name>
    <name type="common">Apollo butterfly</name>
    <name type="synonym">Papilio apollo</name>
    <dbReference type="NCBI Taxonomy" id="110799"/>
    <lineage>
        <taxon>Eukaryota</taxon>
        <taxon>Metazoa</taxon>
        <taxon>Ecdysozoa</taxon>
        <taxon>Arthropoda</taxon>
        <taxon>Hexapoda</taxon>
        <taxon>Insecta</taxon>
        <taxon>Pterygota</taxon>
        <taxon>Neoptera</taxon>
        <taxon>Endopterygota</taxon>
        <taxon>Lepidoptera</taxon>
        <taxon>Glossata</taxon>
        <taxon>Ditrysia</taxon>
        <taxon>Papilionoidea</taxon>
        <taxon>Papilionidae</taxon>
        <taxon>Parnassiinae</taxon>
        <taxon>Parnassini</taxon>
        <taxon>Parnassius</taxon>
        <taxon>Parnassius</taxon>
    </lineage>
</organism>
<accession>A0A8S3WMY9</accession>
<dbReference type="EMBL" id="CAJQZP010000527">
    <property type="protein sequence ID" value="CAG4966071.1"/>
    <property type="molecule type" value="Genomic_DNA"/>
</dbReference>
<gene>
    <name evidence="1" type="ORF">PAPOLLO_LOCUS7527</name>
</gene>
<reference evidence="1" key="1">
    <citation type="submission" date="2021-04" db="EMBL/GenBank/DDBJ databases">
        <authorList>
            <person name="Tunstrom K."/>
        </authorList>
    </citation>
    <scope>NUCLEOTIDE SEQUENCE</scope>
</reference>
<evidence type="ECO:0000313" key="2">
    <source>
        <dbReference type="Proteomes" id="UP000691718"/>
    </source>
</evidence>
<protein>
    <submittedName>
        <fullName evidence="1">(apollo) hypothetical protein</fullName>
    </submittedName>
</protein>
<keyword evidence="2" id="KW-1185">Reference proteome</keyword>
<dbReference type="Proteomes" id="UP000691718">
    <property type="component" value="Unassembled WGS sequence"/>
</dbReference>
<evidence type="ECO:0000313" key="1">
    <source>
        <dbReference type="EMBL" id="CAG4966071.1"/>
    </source>
</evidence>